<name>A0A916RIX3_9BACT</name>
<reference evidence="1" key="2">
    <citation type="submission" date="2020-09" db="EMBL/GenBank/DDBJ databases">
        <authorList>
            <person name="Sun Q."/>
            <person name="Zhou Y."/>
        </authorList>
    </citation>
    <scope>NUCLEOTIDE SEQUENCE</scope>
    <source>
        <strain evidence="1">CGMCC 1.15447</strain>
    </source>
</reference>
<gene>
    <name evidence="1" type="ORF">GCM10011507_03280</name>
</gene>
<comment type="caution">
    <text evidence="1">The sequence shown here is derived from an EMBL/GenBank/DDBJ whole genome shotgun (WGS) entry which is preliminary data.</text>
</comment>
<dbReference type="AlphaFoldDB" id="A0A916RIX3"/>
<dbReference type="Proteomes" id="UP000648801">
    <property type="component" value="Unassembled WGS sequence"/>
</dbReference>
<reference evidence="1" key="1">
    <citation type="journal article" date="2014" name="Int. J. Syst. Evol. Microbiol.">
        <title>Complete genome sequence of Corynebacterium casei LMG S-19264T (=DSM 44701T), isolated from a smear-ripened cheese.</title>
        <authorList>
            <consortium name="US DOE Joint Genome Institute (JGI-PGF)"/>
            <person name="Walter F."/>
            <person name="Albersmeier A."/>
            <person name="Kalinowski J."/>
            <person name="Ruckert C."/>
        </authorList>
    </citation>
    <scope>NUCLEOTIDE SEQUENCE</scope>
    <source>
        <strain evidence="1">CGMCC 1.15447</strain>
    </source>
</reference>
<keyword evidence="2" id="KW-1185">Reference proteome</keyword>
<protein>
    <submittedName>
        <fullName evidence="1">Uncharacterized protein</fullName>
    </submittedName>
</protein>
<dbReference type="EMBL" id="BMJB01000001">
    <property type="protein sequence ID" value="GGA55366.1"/>
    <property type="molecule type" value="Genomic_DNA"/>
</dbReference>
<accession>A0A916RIX3</accession>
<proteinExistence type="predicted"/>
<organism evidence="1 2">
    <name type="scientific">Edaphobacter acidisoli</name>
    <dbReference type="NCBI Taxonomy" id="2040573"/>
    <lineage>
        <taxon>Bacteria</taxon>
        <taxon>Pseudomonadati</taxon>
        <taxon>Acidobacteriota</taxon>
        <taxon>Terriglobia</taxon>
        <taxon>Terriglobales</taxon>
        <taxon>Acidobacteriaceae</taxon>
        <taxon>Edaphobacter</taxon>
    </lineage>
</organism>
<evidence type="ECO:0000313" key="1">
    <source>
        <dbReference type="EMBL" id="GGA55366.1"/>
    </source>
</evidence>
<evidence type="ECO:0000313" key="2">
    <source>
        <dbReference type="Proteomes" id="UP000648801"/>
    </source>
</evidence>
<sequence length="83" mass="9287">MTLRVRLAGLLFSAELDLVVWLVAVADFFLCLDVVVAPEANETIPASRETAATKPFNLPQLLNRTSPEKNFYFHFKPHAGPME</sequence>